<dbReference type="InterPro" id="IPR046348">
    <property type="entry name" value="SIS_dom_sf"/>
</dbReference>
<feature type="binding site" evidence="10">
    <location>
        <position position="58"/>
    </location>
    <ligand>
        <name>Zn(2+)</name>
        <dbReference type="ChEBI" id="CHEBI:29105"/>
    </ligand>
</feature>
<dbReference type="InterPro" id="IPR001347">
    <property type="entry name" value="SIS_dom"/>
</dbReference>
<keyword evidence="6 10" id="KW-0479">Metal-binding</keyword>
<comment type="caution">
    <text evidence="12">The sequence shown here is derived from an EMBL/GenBank/DDBJ whole genome shotgun (WGS) entry which is preliminary data.</text>
</comment>
<comment type="miscellaneous">
    <text evidence="10">The reaction produces a racemic mixture of D-glycero-alpha-D-manno-heptose 7-phosphate and D-glycero-beta-D-manno-heptose 7-phosphate.</text>
</comment>
<comment type="cofactor">
    <cofactor evidence="10">
        <name>Zn(2+)</name>
        <dbReference type="ChEBI" id="CHEBI:29105"/>
    </cofactor>
    <text evidence="10">Binds 1 zinc ion per subunit.</text>
</comment>
<dbReference type="SUPFAM" id="SSF53697">
    <property type="entry name" value="SIS domain"/>
    <property type="match status" value="1"/>
</dbReference>
<protein>
    <recommendedName>
        <fullName evidence="10">Phosphoheptose isomerase</fullName>
        <ecNumber evidence="10">5.3.1.28</ecNumber>
    </recommendedName>
    <alternativeName>
        <fullName evidence="10">Sedoheptulose 7-phosphate isomerase</fullName>
    </alternativeName>
</protein>
<evidence type="ECO:0000256" key="6">
    <source>
        <dbReference type="ARBA" id="ARBA00022723"/>
    </source>
</evidence>
<dbReference type="GO" id="GO:0005737">
    <property type="term" value="C:cytoplasm"/>
    <property type="evidence" value="ECO:0007669"/>
    <property type="project" value="UniProtKB-SubCell"/>
</dbReference>
<dbReference type="Proteomes" id="UP001139516">
    <property type="component" value="Unassembled WGS sequence"/>
</dbReference>
<dbReference type="PANTHER" id="PTHR30390:SF6">
    <property type="entry name" value="DNAA INITIATOR-ASSOCIATING PROTEIN DIAA"/>
    <property type="match status" value="1"/>
</dbReference>
<sequence length="198" mass="20795">MIALDRWLADAETLLATSRRQGLDAVMERAVQATVEALAAGRPLLVCGNGGSAADAQHIVGEMVGRFLKERRALKAICLSSNAAVLTAWANDYSYETVFSRQVEAYAEPGGVVLGISTSGNSRNVVAALEVARAAGMVTIGLTGEGGGRMAELCDHLFAVPSRSTPAIQQVHLCLYHCFCAAVEEAMTNQPAPQPAHG</sequence>
<dbReference type="Pfam" id="PF13580">
    <property type="entry name" value="SIS_2"/>
    <property type="match status" value="1"/>
</dbReference>
<accession>A0A9X1YBR7</accession>
<comment type="similarity">
    <text evidence="4 10">Belongs to the SIS family. GmhA subfamily.</text>
</comment>
<comment type="pathway">
    <text evidence="10">Carbohydrate biosynthesis; D-glycero-D-manno-heptose 7-phosphate biosynthesis; D-glycero-alpha-D-manno-heptose 7-phosphate and D-glycero-beta-D-manno-heptose 7-phosphate from sedoheptulose 7-phosphate: step 1/1.</text>
</comment>
<feature type="binding site" evidence="10">
    <location>
        <begin position="49"/>
        <end position="51"/>
    </location>
    <ligand>
        <name>substrate</name>
    </ligand>
</feature>
<dbReference type="EMBL" id="JALPRX010000111">
    <property type="protein sequence ID" value="MCK8787206.1"/>
    <property type="molecule type" value="Genomic_DNA"/>
</dbReference>
<dbReference type="InterPro" id="IPR004515">
    <property type="entry name" value="Phosphoheptose_Isoase"/>
</dbReference>
<feature type="domain" description="SIS" evidence="11">
    <location>
        <begin position="34"/>
        <end position="189"/>
    </location>
</feature>
<evidence type="ECO:0000256" key="10">
    <source>
        <dbReference type="HAMAP-Rule" id="MF_00067"/>
    </source>
</evidence>
<dbReference type="InterPro" id="IPR050099">
    <property type="entry name" value="SIS_GmhA/DiaA_subfam"/>
</dbReference>
<feature type="binding site" evidence="10">
    <location>
        <position position="177"/>
    </location>
    <ligand>
        <name>Zn(2+)</name>
        <dbReference type="ChEBI" id="CHEBI:29105"/>
    </ligand>
</feature>
<evidence type="ECO:0000256" key="7">
    <source>
        <dbReference type="ARBA" id="ARBA00022833"/>
    </source>
</evidence>
<evidence type="ECO:0000256" key="5">
    <source>
        <dbReference type="ARBA" id="ARBA00022490"/>
    </source>
</evidence>
<dbReference type="PANTHER" id="PTHR30390">
    <property type="entry name" value="SEDOHEPTULOSE 7-PHOSPHATE ISOMERASE / DNAA INITIATOR-ASSOCIATING FACTOR FOR REPLICATION INITIATION"/>
    <property type="match status" value="1"/>
</dbReference>
<feature type="binding site" evidence="10">
    <location>
        <begin position="117"/>
        <end position="119"/>
    </location>
    <ligand>
        <name>substrate</name>
    </ligand>
</feature>
<dbReference type="AlphaFoldDB" id="A0A9X1YBR7"/>
<dbReference type="PROSITE" id="PS51464">
    <property type="entry name" value="SIS"/>
    <property type="match status" value="1"/>
</dbReference>
<dbReference type="EC" id="5.3.1.28" evidence="10"/>
<keyword evidence="9 10" id="KW-0119">Carbohydrate metabolism</keyword>
<comment type="catalytic activity">
    <reaction evidence="1 10">
        <text>2 D-sedoheptulose 7-phosphate = D-glycero-alpha-D-manno-heptose 7-phosphate + D-glycero-beta-D-manno-heptose 7-phosphate</text>
        <dbReference type="Rhea" id="RHEA:27489"/>
        <dbReference type="ChEBI" id="CHEBI:57483"/>
        <dbReference type="ChEBI" id="CHEBI:60203"/>
        <dbReference type="ChEBI" id="CHEBI:60204"/>
        <dbReference type="EC" id="5.3.1.28"/>
    </reaction>
</comment>
<dbReference type="GO" id="GO:0097367">
    <property type="term" value="F:carbohydrate derivative binding"/>
    <property type="evidence" value="ECO:0007669"/>
    <property type="project" value="InterPro"/>
</dbReference>
<dbReference type="Gene3D" id="3.40.50.10490">
    <property type="entry name" value="Glucose-6-phosphate isomerase like protein, domain 1"/>
    <property type="match status" value="1"/>
</dbReference>
<evidence type="ECO:0000256" key="2">
    <source>
        <dbReference type="ARBA" id="ARBA00003172"/>
    </source>
</evidence>
<comment type="subunit">
    <text evidence="10">Homotetramer.</text>
</comment>
<dbReference type="GO" id="GO:0008968">
    <property type="term" value="F:D-sedoheptulose 7-phosphate isomerase activity"/>
    <property type="evidence" value="ECO:0007669"/>
    <property type="project" value="UniProtKB-UniRule"/>
</dbReference>
<comment type="function">
    <text evidence="2 10">Catalyzes the isomerization of sedoheptulose 7-phosphate in D-glycero-D-manno-heptose 7-phosphate.</text>
</comment>
<dbReference type="HAMAP" id="MF_00067">
    <property type="entry name" value="GmhA"/>
    <property type="match status" value="1"/>
</dbReference>
<feature type="binding site" evidence="10">
    <location>
        <position position="122"/>
    </location>
    <ligand>
        <name>substrate</name>
    </ligand>
</feature>
<keyword evidence="13" id="KW-1185">Reference proteome</keyword>
<dbReference type="GO" id="GO:1901135">
    <property type="term" value="P:carbohydrate derivative metabolic process"/>
    <property type="evidence" value="ECO:0007669"/>
    <property type="project" value="InterPro"/>
</dbReference>
<evidence type="ECO:0000259" key="11">
    <source>
        <dbReference type="PROSITE" id="PS51464"/>
    </source>
</evidence>
<evidence type="ECO:0000313" key="12">
    <source>
        <dbReference type="EMBL" id="MCK8787206.1"/>
    </source>
</evidence>
<evidence type="ECO:0000256" key="3">
    <source>
        <dbReference type="ARBA" id="ARBA00004496"/>
    </source>
</evidence>
<keyword evidence="5 10" id="KW-0963">Cytoplasm</keyword>
<dbReference type="CDD" id="cd05006">
    <property type="entry name" value="SIS_GmhA"/>
    <property type="match status" value="1"/>
</dbReference>
<proteinExistence type="inferred from homology"/>
<feature type="binding site" evidence="10">
    <location>
        <position position="62"/>
    </location>
    <ligand>
        <name>substrate</name>
    </ligand>
</feature>
<feature type="binding site" evidence="10">
    <location>
        <begin position="91"/>
        <end position="92"/>
    </location>
    <ligand>
        <name>substrate</name>
    </ligand>
</feature>
<keyword evidence="7 10" id="KW-0862">Zinc</keyword>
<feature type="binding site" evidence="10">
    <location>
        <position position="169"/>
    </location>
    <ligand>
        <name>Zn(2+)</name>
        <dbReference type="ChEBI" id="CHEBI:29105"/>
    </ligand>
</feature>
<dbReference type="GO" id="GO:0008270">
    <property type="term" value="F:zinc ion binding"/>
    <property type="evidence" value="ECO:0007669"/>
    <property type="project" value="UniProtKB-UniRule"/>
</dbReference>
<evidence type="ECO:0000256" key="1">
    <source>
        <dbReference type="ARBA" id="ARBA00000348"/>
    </source>
</evidence>
<evidence type="ECO:0000313" key="13">
    <source>
        <dbReference type="Proteomes" id="UP001139516"/>
    </source>
</evidence>
<evidence type="ECO:0000256" key="4">
    <source>
        <dbReference type="ARBA" id="ARBA00009894"/>
    </source>
</evidence>
<gene>
    <name evidence="10" type="primary">gmhA</name>
    <name evidence="12" type="ORF">M0638_22800</name>
</gene>
<feature type="binding site" evidence="10">
    <location>
        <position position="62"/>
    </location>
    <ligand>
        <name>Zn(2+)</name>
        <dbReference type="ChEBI" id="CHEBI:29105"/>
    </ligand>
</feature>
<dbReference type="InterPro" id="IPR035461">
    <property type="entry name" value="GmhA/DiaA"/>
</dbReference>
<evidence type="ECO:0000256" key="9">
    <source>
        <dbReference type="ARBA" id="ARBA00023277"/>
    </source>
</evidence>
<feature type="binding site" evidence="10">
    <location>
        <position position="169"/>
    </location>
    <ligand>
        <name>substrate</name>
    </ligand>
</feature>
<dbReference type="RefSeq" id="WP_248669261.1">
    <property type="nucleotide sequence ID" value="NZ_JALPRX010000111.1"/>
</dbReference>
<comment type="subcellular location">
    <subcellularLocation>
        <location evidence="3 10">Cytoplasm</location>
    </subcellularLocation>
</comment>
<keyword evidence="8 10" id="KW-0413">Isomerase</keyword>
<evidence type="ECO:0000256" key="8">
    <source>
        <dbReference type="ARBA" id="ARBA00023235"/>
    </source>
</evidence>
<dbReference type="GO" id="GO:0005975">
    <property type="term" value="P:carbohydrate metabolic process"/>
    <property type="evidence" value="ECO:0007669"/>
    <property type="project" value="UniProtKB-UniRule"/>
</dbReference>
<name>A0A9X1YBR7_9PROT</name>
<organism evidence="12 13">
    <name type="scientific">Roseomonas acroporae</name>
    <dbReference type="NCBI Taxonomy" id="2937791"/>
    <lineage>
        <taxon>Bacteria</taxon>
        <taxon>Pseudomonadati</taxon>
        <taxon>Pseudomonadota</taxon>
        <taxon>Alphaproteobacteria</taxon>
        <taxon>Acetobacterales</taxon>
        <taxon>Roseomonadaceae</taxon>
        <taxon>Roseomonas</taxon>
    </lineage>
</organism>
<reference evidence="12" key="1">
    <citation type="submission" date="2022-04" db="EMBL/GenBank/DDBJ databases">
        <title>Roseomonas acroporae sp. nov., isolated from coral Acropora digitifera.</title>
        <authorList>
            <person name="Sun H."/>
        </authorList>
    </citation>
    <scope>NUCLEOTIDE SEQUENCE</scope>
    <source>
        <strain evidence="12">NAR14</strain>
    </source>
</reference>